<dbReference type="Pfam" id="PF03787">
    <property type="entry name" value="RAMPs"/>
    <property type="match status" value="1"/>
</dbReference>
<keyword evidence="4" id="KW-1185">Reference proteome</keyword>
<dbReference type="PANTHER" id="PTHR35579">
    <property type="entry name" value="CRISPR SYSTEM CMS ENDORIBONUCLEASE CSM3"/>
    <property type="match status" value="1"/>
</dbReference>
<evidence type="ECO:0000259" key="2">
    <source>
        <dbReference type="Pfam" id="PF03787"/>
    </source>
</evidence>
<feature type="domain" description="CRISPR type III-associated protein" evidence="2">
    <location>
        <begin position="23"/>
        <end position="219"/>
    </location>
</feature>
<dbReference type="RefSeq" id="WP_161827146.1">
    <property type="nucleotide sequence ID" value="NZ_WVIC01000064.1"/>
</dbReference>
<name>A0A8K2AA18_9CYAN</name>
<dbReference type="GO" id="GO:0051607">
    <property type="term" value="P:defense response to virus"/>
    <property type="evidence" value="ECO:0007669"/>
    <property type="project" value="UniProtKB-KW"/>
</dbReference>
<dbReference type="Proteomes" id="UP000607397">
    <property type="component" value="Unassembled WGS sequence"/>
</dbReference>
<dbReference type="AlphaFoldDB" id="A0A8K2AA18"/>
<dbReference type="EMBL" id="WVIC01000064">
    <property type="protein sequence ID" value="NCJ08675.1"/>
    <property type="molecule type" value="Genomic_DNA"/>
</dbReference>
<comment type="caution">
    <text evidence="3">The sequence shown here is derived from an EMBL/GenBank/DDBJ whole genome shotgun (WGS) entry which is preliminary data.</text>
</comment>
<protein>
    <submittedName>
        <fullName evidence="3">CRISPR-associated protein Csm3</fullName>
    </submittedName>
</protein>
<keyword evidence="1" id="KW-0051">Antiviral defense</keyword>
<sequence>MVQLRTLLQPSTDTLTLTAIIDTALCIGAGGSSGSLADKPILRAVDGRLLIPGSHLKGRLRHECEKLARGLGWPICDSPVAETMCPQIGTSQAAFQRPDYAIGSTFIDGHPQYHCLICQLFGNPALPSRLVVEDLVCDLEAESLPEVLLPGVTLNRRRRTAEDQRLYFLETSPVNAQLPFTGRIYLEANCPVYAKALILAALHHIHALGGSKSAGLGWLTWQVTEPTPDETAWNRLATVLSVGETP</sequence>
<organism evidence="3 4">
    <name type="scientific">Petrachloros mirabilis ULC683</name>
    <dbReference type="NCBI Taxonomy" id="2781853"/>
    <lineage>
        <taxon>Bacteria</taxon>
        <taxon>Bacillati</taxon>
        <taxon>Cyanobacteriota</taxon>
        <taxon>Cyanophyceae</taxon>
        <taxon>Synechococcales</taxon>
        <taxon>Petrachlorosaceae</taxon>
        <taxon>Petrachloros</taxon>
        <taxon>Petrachloros mirabilis</taxon>
    </lineage>
</organism>
<proteinExistence type="predicted"/>
<dbReference type="InterPro" id="IPR005537">
    <property type="entry name" value="RAMP_III_fam"/>
</dbReference>
<accession>A0A8K2AA18</accession>
<evidence type="ECO:0000256" key="1">
    <source>
        <dbReference type="ARBA" id="ARBA00023118"/>
    </source>
</evidence>
<dbReference type="PANTHER" id="PTHR35579:SF3">
    <property type="entry name" value="CRISPR SYSTEM CMS ENDORIBONUCLEASE CSM3"/>
    <property type="match status" value="1"/>
</dbReference>
<reference evidence="3" key="1">
    <citation type="submission" date="2019-12" db="EMBL/GenBank/DDBJ databases">
        <title>High-Quality draft genome sequences of three cyanobacteria isolated from the limestone walls of the Old Cathedral of Coimbra.</title>
        <authorList>
            <person name="Tiago I."/>
            <person name="Soares F."/>
            <person name="Portugal A."/>
        </authorList>
    </citation>
    <scope>NUCLEOTIDE SEQUENCE [LARGE SCALE GENOMIC DNA]</scope>
    <source>
        <strain evidence="3">C</strain>
    </source>
</reference>
<evidence type="ECO:0000313" key="4">
    <source>
        <dbReference type="Proteomes" id="UP000607397"/>
    </source>
</evidence>
<dbReference type="InterPro" id="IPR052216">
    <property type="entry name" value="CRISPR_Csm3_endoribonuclease"/>
</dbReference>
<evidence type="ECO:0000313" key="3">
    <source>
        <dbReference type="EMBL" id="NCJ08675.1"/>
    </source>
</evidence>
<gene>
    <name evidence="3" type="ORF">GS597_19625</name>
</gene>